<reference evidence="1" key="1">
    <citation type="submission" date="2021-06" db="EMBL/GenBank/DDBJ databases">
        <authorList>
            <person name="Kallberg Y."/>
            <person name="Tangrot J."/>
            <person name="Rosling A."/>
        </authorList>
    </citation>
    <scope>NUCLEOTIDE SEQUENCE</scope>
    <source>
        <strain evidence="1">87-6 pot B 2015</strain>
    </source>
</reference>
<evidence type="ECO:0000313" key="2">
    <source>
        <dbReference type="Proteomes" id="UP000789375"/>
    </source>
</evidence>
<name>A0A9N9NIF5_FUNMO</name>
<dbReference type="AlphaFoldDB" id="A0A9N9NIF5"/>
<feature type="non-terminal residue" evidence="1">
    <location>
        <position position="67"/>
    </location>
</feature>
<comment type="caution">
    <text evidence="1">The sequence shown here is derived from an EMBL/GenBank/DDBJ whole genome shotgun (WGS) entry which is preliminary data.</text>
</comment>
<gene>
    <name evidence="1" type="ORF">FMOSSE_LOCUS16136</name>
</gene>
<protein>
    <submittedName>
        <fullName evidence="1">12009_t:CDS:1</fullName>
    </submittedName>
</protein>
<sequence length="67" mass="7715">MNSIQFTISTLLDDLIGNYESINQPLFGKSLTTNDLLMMYENILNIILETCVNEFDMKDVHSEITKQ</sequence>
<dbReference type="EMBL" id="CAJVPP010020591">
    <property type="protein sequence ID" value="CAG8740787.1"/>
    <property type="molecule type" value="Genomic_DNA"/>
</dbReference>
<evidence type="ECO:0000313" key="1">
    <source>
        <dbReference type="EMBL" id="CAG8740787.1"/>
    </source>
</evidence>
<organism evidence="1 2">
    <name type="scientific">Funneliformis mosseae</name>
    <name type="common">Endomycorrhizal fungus</name>
    <name type="synonym">Glomus mosseae</name>
    <dbReference type="NCBI Taxonomy" id="27381"/>
    <lineage>
        <taxon>Eukaryota</taxon>
        <taxon>Fungi</taxon>
        <taxon>Fungi incertae sedis</taxon>
        <taxon>Mucoromycota</taxon>
        <taxon>Glomeromycotina</taxon>
        <taxon>Glomeromycetes</taxon>
        <taxon>Glomerales</taxon>
        <taxon>Glomeraceae</taxon>
        <taxon>Funneliformis</taxon>
    </lineage>
</organism>
<keyword evidence="2" id="KW-1185">Reference proteome</keyword>
<proteinExistence type="predicted"/>
<dbReference type="Proteomes" id="UP000789375">
    <property type="component" value="Unassembled WGS sequence"/>
</dbReference>
<accession>A0A9N9NIF5</accession>